<comment type="caution">
    <text evidence="2">The sequence shown here is derived from an EMBL/GenBank/DDBJ whole genome shotgun (WGS) entry which is preliminary data.</text>
</comment>
<evidence type="ECO:0000313" key="2">
    <source>
        <dbReference type="EMBL" id="TXD98332.1"/>
    </source>
</evidence>
<protein>
    <submittedName>
        <fullName evidence="2">Lysophospholipase</fullName>
    </submittedName>
</protein>
<reference evidence="2 3" key="1">
    <citation type="submission" date="2019-08" db="EMBL/GenBank/DDBJ databases">
        <title>Genome sequence of Psychrobacter frigidicola ACAM304 (type strain).</title>
        <authorList>
            <person name="Bowman J.P."/>
        </authorList>
    </citation>
    <scope>NUCLEOTIDE SEQUENCE [LARGE SCALE GENOMIC DNA]</scope>
    <source>
        <strain evidence="2 3">ACAM 304</strain>
    </source>
</reference>
<dbReference type="Pfam" id="PF12146">
    <property type="entry name" value="Hydrolase_4"/>
    <property type="match status" value="1"/>
</dbReference>
<dbReference type="InterPro" id="IPR051044">
    <property type="entry name" value="MAG_DAG_Lipase"/>
</dbReference>
<gene>
    <name evidence="2" type="ORF">ES754_05240</name>
</gene>
<dbReference type="OrthoDB" id="5614837at2"/>
<evidence type="ECO:0000259" key="1">
    <source>
        <dbReference type="Pfam" id="PF12146"/>
    </source>
</evidence>
<feature type="domain" description="Serine aminopeptidase S33" evidence="1">
    <location>
        <begin position="32"/>
        <end position="295"/>
    </location>
</feature>
<sequence>MSNPENITSSDNTHYLHHTFFEPADTQKGSAVKATLLIVHGMAEHSGRYADFAQFLANHGIAVATYDQLGHGQTIKAPDELGFFGNEHPVQSLLKDVIIMSDALKARHSEVPHFILGHSMGSFIVRTVLKHHAQEFTGAILMGTADANPLVKMVLPINKMLAKAAPKKTNTVFADTMNKVLNAKLDNRISSSEFAWLSEDTANIEAYEADPLAGFTFTNNGFLTLFTLMQAGLHKGWASTITKSFPMLFVSGENDPIGNMGHGVRNIISNLHKQKFSKVDARLYPNMRHEILHEQHPSVVYYDILNWIRTLSV</sequence>
<accession>A0A5C7A4Z0</accession>
<evidence type="ECO:0000313" key="3">
    <source>
        <dbReference type="Proteomes" id="UP000321903"/>
    </source>
</evidence>
<dbReference type="PANTHER" id="PTHR11614">
    <property type="entry name" value="PHOSPHOLIPASE-RELATED"/>
    <property type="match status" value="1"/>
</dbReference>
<dbReference type="Proteomes" id="UP000321903">
    <property type="component" value="Unassembled WGS sequence"/>
</dbReference>
<dbReference type="Gene3D" id="3.40.50.1820">
    <property type="entry name" value="alpha/beta hydrolase"/>
    <property type="match status" value="1"/>
</dbReference>
<organism evidence="2 3">
    <name type="scientific">Psychrobacter frigidicola</name>
    <dbReference type="NCBI Taxonomy" id="45611"/>
    <lineage>
        <taxon>Bacteria</taxon>
        <taxon>Pseudomonadati</taxon>
        <taxon>Pseudomonadota</taxon>
        <taxon>Gammaproteobacteria</taxon>
        <taxon>Moraxellales</taxon>
        <taxon>Moraxellaceae</taxon>
        <taxon>Psychrobacter</taxon>
    </lineage>
</organism>
<name>A0A5C7A4Z0_9GAMM</name>
<dbReference type="RefSeq" id="WP_147222695.1">
    <property type="nucleotide sequence ID" value="NZ_CAJGYY010000001.1"/>
</dbReference>
<keyword evidence="3" id="KW-1185">Reference proteome</keyword>
<dbReference type="InterPro" id="IPR029058">
    <property type="entry name" value="AB_hydrolase_fold"/>
</dbReference>
<dbReference type="SUPFAM" id="SSF53474">
    <property type="entry name" value="alpha/beta-Hydrolases"/>
    <property type="match status" value="1"/>
</dbReference>
<dbReference type="InterPro" id="IPR022742">
    <property type="entry name" value="Hydrolase_4"/>
</dbReference>
<proteinExistence type="predicted"/>
<dbReference type="AlphaFoldDB" id="A0A5C7A4Z0"/>
<dbReference type="EMBL" id="VORZ01000001">
    <property type="protein sequence ID" value="TXD98332.1"/>
    <property type="molecule type" value="Genomic_DNA"/>
</dbReference>